<keyword evidence="4 5" id="KW-0413">Isomerase</keyword>
<dbReference type="Gene3D" id="2.40.10.330">
    <property type="match status" value="1"/>
</dbReference>
<evidence type="ECO:0000256" key="5">
    <source>
        <dbReference type="PROSITE-ProRule" id="PRU00277"/>
    </source>
</evidence>
<gene>
    <name evidence="8" type="ORF">BGC07_07030</name>
</gene>
<dbReference type="NCBIfam" id="NF011676">
    <property type="entry name" value="PRK15095.1"/>
    <property type="match status" value="1"/>
</dbReference>
<evidence type="ECO:0000256" key="1">
    <source>
        <dbReference type="ARBA" id="ARBA00000971"/>
    </source>
</evidence>
<evidence type="ECO:0000256" key="3">
    <source>
        <dbReference type="ARBA" id="ARBA00023110"/>
    </source>
</evidence>
<organism evidence="8 9">
    <name type="scientific">Piscirickettsia litoralis</name>
    <dbReference type="NCBI Taxonomy" id="1891921"/>
    <lineage>
        <taxon>Bacteria</taxon>
        <taxon>Pseudomonadati</taxon>
        <taxon>Pseudomonadota</taxon>
        <taxon>Gammaproteobacteria</taxon>
        <taxon>Thiotrichales</taxon>
        <taxon>Piscirickettsiaceae</taxon>
        <taxon>Piscirickettsia</taxon>
    </lineage>
</organism>
<comment type="caution">
    <text evidence="8">The sequence shown here is derived from an EMBL/GenBank/DDBJ whole genome shotgun (WGS) entry which is preliminary data.</text>
</comment>
<proteinExistence type="inferred from homology"/>
<dbReference type="InterPro" id="IPR048261">
    <property type="entry name" value="SlpA/SlyD-like_ins_sf"/>
</dbReference>
<dbReference type="GO" id="GO:0016853">
    <property type="term" value="F:isomerase activity"/>
    <property type="evidence" value="ECO:0007669"/>
    <property type="project" value="UniProtKB-KW"/>
</dbReference>
<evidence type="ECO:0000259" key="7">
    <source>
        <dbReference type="PROSITE" id="PS50059"/>
    </source>
</evidence>
<dbReference type="SUPFAM" id="SSF54534">
    <property type="entry name" value="FKBP-like"/>
    <property type="match status" value="1"/>
</dbReference>
<dbReference type="RefSeq" id="WP_069312518.1">
    <property type="nucleotide sequence ID" value="NZ_MDTU01000001.1"/>
</dbReference>
<dbReference type="Gene3D" id="3.10.50.40">
    <property type="match status" value="1"/>
</dbReference>
<evidence type="ECO:0000313" key="9">
    <source>
        <dbReference type="Proteomes" id="UP000094329"/>
    </source>
</evidence>
<feature type="domain" description="PPIase FKBP-type" evidence="7">
    <location>
        <begin position="7"/>
        <end position="72"/>
    </location>
</feature>
<dbReference type="InterPro" id="IPR046357">
    <property type="entry name" value="PPIase_dom_sf"/>
</dbReference>
<dbReference type="Proteomes" id="UP000094329">
    <property type="component" value="Unassembled WGS sequence"/>
</dbReference>
<dbReference type="PANTHER" id="PTHR47861:SF4">
    <property type="entry name" value="FKBP-TYPE 16 KDA PEPTIDYL-PROLYL CIS-TRANS ISOMERASE"/>
    <property type="match status" value="1"/>
</dbReference>
<reference evidence="8 9" key="1">
    <citation type="submission" date="2016-08" db="EMBL/GenBank/DDBJ databases">
        <title>Draft genome sequence of Candidatus Piscirickettsia litoralis, from seawater.</title>
        <authorList>
            <person name="Wan X."/>
            <person name="Lee A.J."/>
            <person name="Hou S."/>
            <person name="Donachie S.P."/>
        </authorList>
    </citation>
    <scope>NUCLEOTIDE SEQUENCE [LARGE SCALE GENOMIC DNA]</scope>
    <source>
        <strain evidence="8 9">Y2</strain>
    </source>
</reference>
<comment type="catalytic activity">
    <reaction evidence="1 5 6">
        <text>[protein]-peptidylproline (omega=180) = [protein]-peptidylproline (omega=0)</text>
        <dbReference type="Rhea" id="RHEA:16237"/>
        <dbReference type="Rhea" id="RHEA-COMP:10747"/>
        <dbReference type="Rhea" id="RHEA-COMP:10748"/>
        <dbReference type="ChEBI" id="CHEBI:83833"/>
        <dbReference type="ChEBI" id="CHEBI:83834"/>
        <dbReference type="EC" id="5.2.1.8"/>
    </reaction>
</comment>
<name>A0ABX3A2I9_9GAMM</name>
<dbReference type="EMBL" id="MDTU01000001">
    <property type="protein sequence ID" value="ODN42720.1"/>
    <property type="molecule type" value="Genomic_DNA"/>
</dbReference>
<evidence type="ECO:0000256" key="2">
    <source>
        <dbReference type="ARBA" id="ARBA00006577"/>
    </source>
</evidence>
<keyword evidence="9" id="KW-1185">Reference proteome</keyword>
<sequence>MKVVKEDSAVVFHLSLLLEDGSAADSTRVNGKPMCSIMNDGSLTPALQEKLLGMSIGDKKKFTLKPEESFGQPREENIQRFDKHRFGDDMSLEVGSIIAFEQMGQGSLPGQVRSIEGEEVVIDFNHPLCGHNVTFDIEIVDIDPEITS</sequence>
<dbReference type="PANTHER" id="PTHR47861">
    <property type="entry name" value="FKBP-TYPE PEPTIDYL-PROLYL CIS-TRANS ISOMERASE SLYD"/>
    <property type="match status" value="1"/>
</dbReference>
<evidence type="ECO:0000313" key="8">
    <source>
        <dbReference type="EMBL" id="ODN42720.1"/>
    </source>
</evidence>
<protein>
    <recommendedName>
        <fullName evidence="6">Peptidyl-prolyl cis-trans isomerase</fullName>
        <ecNumber evidence="6">5.2.1.8</ecNumber>
    </recommendedName>
</protein>
<dbReference type="InterPro" id="IPR001179">
    <property type="entry name" value="PPIase_FKBP_dom"/>
</dbReference>
<dbReference type="Pfam" id="PF00254">
    <property type="entry name" value="FKBP_C"/>
    <property type="match status" value="1"/>
</dbReference>
<accession>A0ABX3A2I9</accession>
<evidence type="ECO:0000256" key="6">
    <source>
        <dbReference type="RuleBase" id="RU003915"/>
    </source>
</evidence>
<evidence type="ECO:0000256" key="4">
    <source>
        <dbReference type="ARBA" id="ARBA00023235"/>
    </source>
</evidence>
<keyword evidence="3 5" id="KW-0697">Rotamase</keyword>
<dbReference type="EC" id="5.2.1.8" evidence="6"/>
<comment type="similarity">
    <text evidence="2 6">Belongs to the FKBP-type PPIase family.</text>
</comment>
<dbReference type="PROSITE" id="PS50059">
    <property type="entry name" value="FKBP_PPIASE"/>
    <property type="match status" value="1"/>
</dbReference>